<reference evidence="2" key="2">
    <citation type="submission" date="2020-02" db="EMBL/GenBank/DDBJ databases">
        <title>Flavobacterium profundi sp. nov., isolated from a deep-sea seamount.</title>
        <authorList>
            <person name="Zhang D.-C."/>
        </authorList>
    </citation>
    <scope>NUCLEOTIDE SEQUENCE</scope>
    <source>
        <strain evidence="2">EC11</strain>
    </source>
</reference>
<comment type="caution">
    <text evidence="2">The sequence shown here is derived from an EMBL/GenBank/DDBJ whole genome shotgun (WGS) entry which is preliminary data.</text>
</comment>
<proteinExistence type="predicted"/>
<feature type="transmembrane region" description="Helical" evidence="1">
    <location>
        <begin position="87"/>
        <end position="108"/>
    </location>
</feature>
<feature type="transmembrane region" description="Helical" evidence="1">
    <location>
        <begin position="48"/>
        <end position="67"/>
    </location>
</feature>
<protein>
    <submittedName>
        <fullName evidence="2">DUF1761 domain-containing protein</fullName>
    </submittedName>
</protein>
<feature type="transmembrane region" description="Helical" evidence="1">
    <location>
        <begin position="6"/>
        <end position="27"/>
    </location>
</feature>
<keyword evidence="1" id="KW-0812">Transmembrane</keyword>
<dbReference type="RefSeq" id="WP_140964220.1">
    <property type="nucleotide sequence ID" value="NZ_VEVQ02000017.1"/>
</dbReference>
<accession>A0ABX0IY03</accession>
<sequence length="146" mass="16680">MDSINWFSMVIATIIPVSFGFIYYKIIFGNIWLDSIGIVYKKKKKTNMIIIIGVSIILSFFLSFFLLNFNNSGIDQEGGYDTFQHGAWHGTFIAITVVSPVIVMNGLFSRKSWKNMLINILYWIITLALMGGILDAMNHWENVMIP</sequence>
<evidence type="ECO:0000313" key="2">
    <source>
        <dbReference type="EMBL" id="NHN27709.1"/>
    </source>
</evidence>
<evidence type="ECO:0000313" key="3">
    <source>
        <dbReference type="Proteomes" id="UP000817854"/>
    </source>
</evidence>
<keyword evidence="3" id="KW-1185">Reference proteome</keyword>
<name>A0ABX0IY03_9FLAO</name>
<feature type="transmembrane region" description="Helical" evidence="1">
    <location>
        <begin position="120"/>
        <end position="140"/>
    </location>
</feature>
<dbReference type="InterPro" id="IPR013879">
    <property type="entry name" value="DUF1761"/>
</dbReference>
<keyword evidence="1" id="KW-1133">Transmembrane helix</keyword>
<dbReference type="Proteomes" id="UP000817854">
    <property type="component" value="Unassembled WGS sequence"/>
</dbReference>
<gene>
    <name evidence="2" type="ORF">FIA58_018665</name>
</gene>
<dbReference type="Pfam" id="PF08570">
    <property type="entry name" value="DUF1761"/>
    <property type="match status" value="1"/>
</dbReference>
<evidence type="ECO:0000256" key="1">
    <source>
        <dbReference type="SAM" id="Phobius"/>
    </source>
</evidence>
<organism evidence="2 3">
    <name type="scientific">Flavobacterium jejuense</name>
    <dbReference type="NCBI Taxonomy" id="1544455"/>
    <lineage>
        <taxon>Bacteria</taxon>
        <taxon>Pseudomonadati</taxon>
        <taxon>Bacteroidota</taxon>
        <taxon>Flavobacteriia</taxon>
        <taxon>Flavobacteriales</taxon>
        <taxon>Flavobacteriaceae</taxon>
        <taxon>Flavobacterium</taxon>
    </lineage>
</organism>
<dbReference type="EMBL" id="VEVQ02000017">
    <property type="protein sequence ID" value="NHN27709.1"/>
    <property type="molecule type" value="Genomic_DNA"/>
</dbReference>
<reference evidence="2" key="1">
    <citation type="submission" date="2019-05" db="EMBL/GenBank/DDBJ databases">
        <authorList>
            <person name="Lianzixin W."/>
        </authorList>
    </citation>
    <scope>NUCLEOTIDE SEQUENCE</scope>
    <source>
        <strain evidence="2">EC11</strain>
    </source>
</reference>
<keyword evidence="1" id="KW-0472">Membrane</keyword>